<protein>
    <submittedName>
        <fullName evidence="10">Undecaprenyl-phosphate glucose phosphotransferase</fullName>
        <ecNumber evidence="10">2.7.8.31</ecNumber>
    </submittedName>
</protein>
<dbReference type="NCBIfam" id="TIGR03025">
    <property type="entry name" value="EPS_sugtrans"/>
    <property type="match status" value="1"/>
</dbReference>
<keyword evidence="6 8" id="KW-0472">Membrane</keyword>
<dbReference type="GO" id="GO:0009242">
    <property type="term" value="P:colanic acid biosynthetic process"/>
    <property type="evidence" value="ECO:0007669"/>
    <property type="project" value="TreeGrafter"/>
</dbReference>
<feature type="transmembrane region" description="Helical" evidence="8">
    <location>
        <begin position="318"/>
        <end position="339"/>
    </location>
</feature>
<feature type="transmembrane region" description="Helical" evidence="8">
    <location>
        <begin position="123"/>
        <end position="141"/>
    </location>
</feature>
<evidence type="ECO:0000256" key="4">
    <source>
        <dbReference type="ARBA" id="ARBA00022692"/>
    </source>
</evidence>
<dbReference type="RefSeq" id="WP_164453312.1">
    <property type="nucleotide sequence ID" value="NZ_JAAIJQ010000036.1"/>
</dbReference>
<evidence type="ECO:0000256" key="8">
    <source>
        <dbReference type="SAM" id="Phobius"/>
    </source>
</evidence>
<keyword evidence="11" id="KW-1185">Reference proteome</keyword>
<comment type="caution">
    <text evidence="10">The sequence shown here is derived from an EMBL/GenBank/DDBJ whole genome shotgun (WGS) entry which is preliminary data.</text>
</comment>
<comment type="similarity">
    <text evidence="2">Belongs to the bacterial sugar transferase family.</text>
</comment>
<comment type="subcellular location">
    <subcellularLocation>
        <location evidence="1">Membrane</location>
        <topology evidence="1">Multi-pass membrane protein</topology>
    </subcellularLocation>
</comment>
<dbReference type="PANTHER" id="PTHR30576">
    <property type="entry name" value="COLANIC BIOSYNTHESIS UDP-GLUCOSE LIPID CARRIER TRANSFERASE"/>
    <property type="match status" value="1"/>
</dbReference>
<dbReference type="InterPro" id="IPR003362">
    <property type="entry name" value="Bact_transf"/>
</dbReference>
<dbReference type="InterPro" id="IPR017473">
    <property type="entry name" value="Undecaprenyl-P_gluc_Ptfrase"/>
</dbReference>
<dbReference type="PANTHER" id="PTHR30576:SF21">
    <property type="entry name" value="UDP-GLUCOSE:UNDECAPRENYL-PHOSPHATE GLUCOSE-1-PHOSPHATE TRANSFERASE"/>
    <property type="match status" value="1"/>
</dbReference>
<keyword evidence="3 10" id="KW-0808">Transferase</keyword>
<dbReference type="NCBIfam" id="TIGR03023">
    <property type="entry name" value="WcaJ_sugtrans"/>
    <property type="match status" value="1"/>
</dbReference>
<reference evidence="10 11" key="1">
    <citation type="submission" date="2020-02" db="EMBL/GenBank/DDBJ databases">
        <title>Genome sequences of Thiorhodococcus mannitoliphagus and Thiorhodococcus minor, purple sulfur photosynthetic bacteria in the gammaproteobacterial family, Chromatiaceae.</title>
        <authorList>
            <person name="Aviles F.A."/>
            <person name="Meyer T.E."/>
            <person name="Kyndt J.A."/>
        </authorList>
    </citation>
    <scope>NUCLEOTIDE SEQUENCE [LARGE SCALE GENOMIC DNA]</scope>
    <source>
        <strain evidence="10 11">DSM 11518</strain>
    </source>
</reference>
<evidence type="ECO:0000259" key="9">
    <source>
        <dbReference type="Pfam" id="PF02397"/>
    </source>
</evidence>
<sequence length="503" mass="56346">MWTDSVVAGVVDQSTPPWRLRDHKGTVSLVHRVADAILVALGLWLACAFTAAEVSVALISAGLIGTGLFYFLAEIKDLYRPWRTESARVEVWLVLETWLLVAGISLTAIYVQQDAAEYPPDTMLYWLVTTPLLLAAWRWSARSALHYARAHGLNTRRLAIAGGGDLAQHVARTIEDKPWMGLDLLGLFDDEQSDDEQEVEHEPNGSPRGSRSLSTLVDLARRGDVDVIYIALRPGHKERESEALLRSLGDSTASVYLVQDRRARVADGSQGSRQILPNLWRIDVLQRRRLDLGGIQAVSLYETPFDGPDGWLKRLEDIAISSIALVLLALPMLLIAVGVKLSGPGPVFFKQRRYGLDGRQIMVWKFRSMSVCEDGGKVKQARKNDSRITPFGAFLRRTSLDELPQFVNVLQGSMSIVGPRPHAVAHNEQYRAIIGGYMLRHKVKPGITGWAQVNGWRGETDSVDKMGRRVDFDLAYIRNWSIWLDIWIVVLTFFKGFVHKNAY</sequence>
<dbReference type="EMBL" id="JAAIJQ010000036">
    <property type="protein sequence ID" value="NEV62845.1"/>
    <property type="molecule type" value="Genomic_DNA"/>
</dbReference>
<evidence type="ECO:0000256" key="3">
    <source>
        <dbReference type="ARBA" id="ARBA00022679"/>
    </source>
</evidence>
<feature type="transmembrane region" description="Helical" evidence="8">
    <location>
        <begin position="480"/>
        <end position="498"/>
    </location>
</feature>
<accession>A0A6M0K3E8</accession>
<feature type="transmembrane region" description="Helical" evidence="8">
    <location>
        <begin position="57"/>
        <end position="79"/>
    </location>
</feature>
<dbReference type="Gene3D" id="3.40.50.720">
    <property type="entry name" value="NAD(P)-binding Rossmann-like Domain"/>
    <property type="match status" value="1"/>
</dbReference>
<dbReference type="AlphaFoldDB" id="A0A6M0K3E8"/>
<dbReference type="GO" id="GO:0016020">
    <property type="term" value="C:membrane"/>
    <property type="evidence" value="ECO:0007669"/>
    <property type="project" value="UniProtKB-SubCell"/>
</dbReference>
<dbReference type="EC" id="2.7.8.31" evidence="10"/>
<evidence type="ECO:0000313" key="11">
    <source>
        <dbReference type="Proteomes" id="UP000483379"/>
    </source>
</evidence>
<feature type="transmembrane region" description="Helical" evidence="8">
    <location>
        <begin position="91"/>
        <end position="111"/>
    </location>
</feature>
<dbReference type="InterPro" id="IPR017475">
    <property type="entry name" value="EPS_sugar_tfrase"/>
</dbReference>
<evidence type="ECO:0000256" key="1">
    <source>
        <dbReference type="ARBA" id="ARBA00004141"/>
    </source>
</evidence>
<feature type="region of interest" description="Disordered" evidence="7">
    <location>
        <begin position="193"/>
        <end position="213"/>
    </location>
</feature>
<keyword evidence="4 8" id="KW-0812">Transmembrane</keyword>
<gene>
    <name evidence="10" type="ORF">G3446_13250</name>
</gene>
<evidence type="ECO:0000313" key="10">
    <source>
        <dbReference type="EMBL" id="NEV62845.1"/>
    </source>
</evidence>
<keyword evidence="5 8" id="KW-1133">Transmembrane helix</keyword>
<dbReference type="Pfam" id="PF13727">
    <property type="entry name" value="CoA_binding_3"/>
    <property type="match status" value="1"/>
</dbReference>
<evidence type="ECO:0000256" key="5">
    <source>
        <dbReference type="ARBA" id="ARBA00022989"/>
    </source>
</evidence>
<dbReference type="Proteomes" id="UP000483379">
    <property type="component" value="Unassembled WGS sequence"/>
</dbReference>
<dbReference type="Pfam" id="PF02397">
    <property type="entry name" value="Bac_transf"/>
    <property type="match status" value="1"/>
</dbReference>
<name>A0A6M0K3E8_9GAMM</name>
<proteinExistence type="inferred from homology"/>
<feature type="domain" description="Bacterial sugar transferase" evidence="9">
    <location>
        <begin position="313"/>
        <end position="495"/>
    </location>
</feature>
<evidence type="ECO:0000256" key="6">
    <source>
        <dbReference type="ARBA" id="ARBA00023136"/>
    </source>
</evidence>
<evidence type="ECO:0000256" key="2">
    <source>
        <dbReference type="ARBA" id="ARBA00006464"/>
    </source>
</evidence>
<dbReference type="GO" id="GO:0089702">
    <property type="term" value="F:undecaprenyl-phosphate glucose phosphotransferase activity"/>
    <property type="evidence" value="ECO:0007669"/>
    <property type="project" value="UniProtKB-EC"/>
</dbReference>
<organism evidence="10 11">
    <name type="scientific">Thiorhodococcus minor</name>
    <dbReference type="NCBI Taxonomy" id="57489"/>
    <lineage>
        <taxon>Bacteria</taxon>
        <taxon>Pseudomonadati</taxon>
        <taxon>Pseudomonadota</taxon>
        <taxon>Gammaproteobacteria</taxon>
        <taxon>Chromatiales</taxon>
        <taxon>Chromatiaceae</taxon>
        <taxon>Thiorhodococcus</taxon>
    </lineage>
</organism>
<evidence type="ECO:0000256" key="7">
    <source>
        <dbReference type="SAM" id="MobiDB-lite"/>
    </source>
</evidence>